<dbReference type="HAMAP" id="MF_01384">
    <property type="entry name" value="UreD"/>
    <property type="match status" value="1"/>
</dbReference>
<comment type="caution">
    <text evidence="4">The sequence shown here is derived from an EMBL/GenBank/DDBJ whole genome shotgun (WGS) entry which is preliminary data.</text>
</comment>
<keyword evidence="5" id="KW-1185">Reference proteome</keyword>
<proteinExistence type="inferred from homology"/>
<evidence type="ECO:0000256" key="3">
    <source>
        <dbReference type="HAMAP-Rule" id="MF_01384"/>
    </source>
</evidence>
<comment type="subcellular location">
    <subcellularLocation>
        <location evidence="3">Cytoplasm</location>
    </subcellularLocation>
</comment>
<accession>A0A6B0TMU2</accession>
<reference evidence="4 5" key="1">
    <citation type="submission" date="2019-12" db="EMBL/GenBank/DDBJ databases">
        <title>Strain KN286 was isolated from seawater, which was collected from Caroline Seamount in the tropical western Pacific.</title>
        <authorList>
            <person name="Wang Q."/>
        </authorList>
    </citation>
    <scope>NUCLEOTIDE SEQUENCE [LARGE SCALE GENOMIC DNA]</scope>
    <source>
        <strain evidence="4 5">KN286</strain>
    </source>
</reference>
<organism evidence="4 5">
    <name type="scientific">Oceanomicrobium pacificus</name>
    <dbReference type="NCBI Taxonomy" id="2692916"/>
    <lineage>
        <taxon>Bacteria</taxon>
        <taxon>Pseudomonadati</taxon>
        <taxon>Pseudomonadota</taxon>
        <taxon>Alphaproteobacteria</taxon>
        <taxon>Rhodobacterales</taxon>
        <taxon>Paracoccaceae</taxon>
        <taxon>Oceanomicrobium</taxon>
    </lineage>
</organism>
<comment type="subunit">
    <text evidence="3">UreD, UreF and UreG form a complex that acts as a GTP-hydrolysis-dependent molecular chaperone, activating the urease apoprotein by helping to assemble the nickel containing metallocenter of UreC. The UreE protein probably delivers the nickel.</text>
</comment>
<keyword evidence="3" id="KW-0996">Nickel insertion</keyword>
<dbReference type="GO" id="GO:0005737">
    <property type="term" value="C:cytoplasm"/>
    <property type="evidence" value="ECO:0007669"/>
    <property type="project" value="UniProtKB-SubCell"/>
</dbReference>
<comment type="similarity">
    <text evidence="1 3">Belongs to the UreD family.</text>
</comment>
<evidence type="ECO:0000256" key="2">
    <source>
        <dbReference type="ARBA" id="ARBA00023186"/>
    </source>
</evidence>
<dbReference type="Pfam" id="PF01774">
    <property type="entry name" value="UreD"/>
    <property type="match status" value="1"/>
</dbReference>
<dbReference type="AlphaFoldDB" id="A0A6B0TMU2"/>
<evidence type="ECO:0000256" key="1">
    <source>
        <dbReference type="ARBA" id="ARBA00007177"/>
    </source>
</evidence>
<dbReference type="Proteomes" id="UP000436016">
    <property type="component" value="Unassembled WGS sequence"/>
</dbReference>
<comment type="function">
    <text evidence="3">Required for maturation of urease via the functional incorporation of the urease nickel metallocenter.</text>
</comment>
<name>A0A6B0TMU2_9RHOB</name>
<gene>
    <name evidence="3" type="primary">ureD</name>
    <name evidence="4" type="ORF">GSH16_10645</name>
</gene>
<evidence type="ECO:0000313" key="4">
    <source>
        <dbReference type="EMBL" id="MXU65910.1"/>
    </source>
</evidence>
<dbReference type="RefSeq" id="WP_160854811.1">
    <property type="nucleotide sequence ID" value="NZ_WUWG01000003.1"/>
</dbReference>
<protein>
    <recommendedName>
        <fullName evidence="3">Urease accessory protein UreD</fullName>
    </recommendedName>
</protein>
<dbReference type="EMBL" id="WUWG01000003">
    <property type="protein sequence ID" value="MXU65910.1"/>
    <property type="molecule type" value="Genomic_DNA"/>
</dbReference>
<dbReference type="PANTHER" id="PTHR33643">
    <property type="entry name" value="UREASE ACCESSORY PROTEIN D"/>
    <property type="match status" value="1"/>
</dbReference>
<dbReference type="PANTHER" id="PTHR33643:SF1">
    <property type="entry name" value="UREASE ACCESSORY PROTEIN D"/>
    <property type="match status" value="1"/>
</dbReference>
<dbReference type="GO" id="GO:0016151">
    <property type="term" value="F:nickel cation binding"/>
    <property type="evidence" value="ECO:0007669"/>
    <property type="project" value="UniProtKB-UniRule"/>
</dbReference>
<keyword evidence="2 3" id="KW-0143">Chaperone</keyword>
<evidence type="ECO:0000313" key="5">
    <source>
        <dbReference type="Proteomes" id="UP000436016"/>
    </source>
</evidence>
<dbReference type="InterPro" id="IPR002669">
    <property type="entry name" value="UreD"/>
</dbReference>
<sequence>MTDTLSIDRPGTPQPPVTLQRVRGRAAIVQAATGLRRLHQAGSAKILRPRTYGGPDQAVLINTAGGLTGGDRLDVSAEVDPGGALVVTSQTAERIYRSAGGAAQVRNRLTVGAGARLDWLPQETILFDGAALDRQLDVTLAGDARFLAAESFLFGRAAMGETIAKLALSDRWHIRRDGEPLYRDRLDLCLPRGGSDPLRDPAALAGHLGLGTVLMVTPDAEARTDGLRAAISGLEGLTSGVSGWDGKLLLRILARDGQALRRGLLAALGHVRDDPLPRVWHM</sequence>
<keyword evidence="3" id="KW-0963">Cytoplasm</keyword>